<dbReference type="RefSeq" id="WP_167226832.1">
    <property type="nucleotide sequence ID" value="NZ_JAAQPH010000013.1"/>
</dbReference>
<organism evidence="1 2">
    <name type="scientific">Pelagibius litoralis</name>
    <dbReference type="NCBI Taxonomy" id="374515"/>
    <lineage>
        <taxon>Bacteria</taxon>
        <taxon>Pseudomonadati</taxon>
        <taxon>Pseudomonadota</taxon>
        <taxon>Alphaproteobacteria</taxon>
        <taxon>Rhodospirillales</taxon>
        <taxon>Rhodovibrionaceae</taxon>
        <taxon>Pelagibius</taxon>
    </lineage>
</organism>
<reference evidence="1" key="1">
    <citation type="submission" date="2020-03" db="EMBL/GenBank/DDBJ databases">
        <title>Genome of Pelagibius litoralis DSM 21314T.</title>
        <authorList>
            <person name="Wang G."/>
        </authorList>
    </citation>
    <scope>NUCLEOTIDE SEQUENCE</scope>
    <source>
        <strain evidence="1">DSM 21314</strain>
    </source>
</reference>
<name>A0A967EZL0_9PROT</name>
<comment type="caution">
    <text evidence="1">The sequence shown here is derived from an EMBL/GenBank/DDBJ whole genome shotgun (WGS) entry which is preliminary data.</text>
</comment>
<sequence length="138" mass="15291">MFSLFRRNKKKPPEIQLATITNGPGTYLVEAVGESKYQDTLEKICGGRTENGHRYKVDAYLYPEDDNPHDNQAILIVIDDEPVGYLDRATARSFRKAMAKIAPNGTIAKCPGMIVGGWDRGDGDEGYFGVRLDLPSDP</sequence>
<accession>A0A967EZL0</accession>
<evidence type="ECO:0008006" key="3">
    <source>
        <dbReference type="Google" id="ProtNLM"/>
    </source>
</evidence>
<protein>
    <recommendedName>
        <fullName evidence="3">HIRAN domain-containing protein</fullName>
    </recommendedName>
</protein>
<dbReference type="Gene3D" id="3.30.70.2330">
    <property type="match status" value="1"/>
</dbReference>
<proteinExistence type="predicted"/>
<keyword evidence="2" id="KW-1185">Reference proteome</keyword>
<dbReference type="EMBL" id="JAAQPH010000013">
    <property type="protein sequence ID" value="NIA70342.1"/>
    <property type="molecule type" value="Genomic_DNA"/>
</dbReference>
<dbReference type="Proteomes" id="UP000761264">
    <property type="component" value="Unassembled WGS sequence"/>
</dbReference>
<dbReference type="AlphaFoldDB" id="A0A967EZL0"/>
<evidence type="ECO:0000313" key="2">
    <source>
        <dbReference type="Proteomes" id="UP000761264"/>
    </source>
</evidence>
<evidence type="ECO:0000313" key="1">
    <source>
        <dbReference type="EMBL" id="NIA70342.1"/>
    </source>
</evidence>
<gene>
    <name evidence="1" type="ORF">HBA54_17180</name>
</gene>